<sequence>MAVMTVLRAIVRNRPVALPAAVLTTAALTMTACSSSSGPSPAAPTSPAPPSASSSASSPGSAPAGPASPSARPTAPPAGTSPQACATSRLSVTQTNPDVAAGQRYATLVFTNTSAISCTLTGYPGVSYVAANGVQSGNAAVRENGTVTTVTLQPGGKASAKLHDSNGIGGYDPAQCQLSPAEGLRIYPPNQTAALFLPWKTEHCAGPTIHSLTVGPVEQGQ</sequence>
<dbReference type="RefSeq" id="WP_145796690.1">
    <property type="nucleotide sequence ID" value="NZ_BAAABR010000039.1"/>
</dbReference>
<evidence type="ECO:0000313" key="5">
    <source>
        <dbReference type="Proteomes" id="UP000318416"/>
    </source>
</evidence>
<dbReference type="AlphaFoldDB" id="A0A561F1A9"/>
<feature type="chain" id="PRO_5021778336" evidence="2">
    <location>
        <begin position="43"/>
        <end position="221"/>
    </location>
</feature>
<dbReference type="Pfam" id="PF14016">
    <property type="entry name" value="DUF4232"/>
    <property type="match status" value="1"/>
</dbReference>
<dbReference type="InterPro" id="IPR025326">
    <property type="entry name" value="DUF4232"/>
</dbReference>
<evidence type="ECO:0000259" key="3">
    <source>
        <dbReference type="Pfam" id="PF14016"/>
    </source>
</evidence>
<keyword evidence="5" id="KW-1185">Reference proteome</keyword>
<dbReference type="Proteomes" id="UP000318416">
    <property type="component" value="Unassembled WGS sequence"/>
</dbReference>
<feature type="region of interest" description="Disordered" evidence="1">
    <location>
        <begin position="33"/>
        <end position="86"/>
    </location>
</feature>
<evidence type="ECO:0000256" key="1">
    <source>
        <dbReference type="SAM" id="MobiDB-lite"/>
    </source>
</evidence>
<dbReference type="OrthoDB" id="3400969at2"/>
<feature type="compositionally biased region" description="Low complexity" evidence="1">
    <location>
        <begin position="51"/>
        <end position="82"/>
    </location>
</feature>
<accession>A0A561F1A9</accession>
<protein>
    <submittedName>
        <fullName evidence="4">Uncharacterized protein DUF4232</fullName>
    </submittedName>
</protein>
<evidence type="ECO:0000313" key="4">
    <source>
        <dbReference type="EMBL" id="TWE21650.1"/>
    </source>
</evidence>
<feature type="signal peptide" evidence="2">
    <location>
        <begin position="1"/>
        <end position="42"/>
    </location>
</feature>
<feature type="compositionally biased region" description="Pro residues" evidence="1">
    <location>
        <begin position="41"/>
        <end position="50"/>
    </location>
</feature>
<gene>
    <name evidence="4" type="ORF">FB465_6847</name>
</gene>
<organism evidence="4 5">
    <name type="scientific">Kitasatospora atroaurantiaca</name>
    <dbReference type="NCBI Taxonomy" id="285545"/>
    <lineage>
        <taxon>Bacteria</taxon>
        <taxon>Bacillati</taxon>
        <taxon>Actinomycetota</taxon>
        <taxon>Actinomycetes</taxon>
        <taxon>Kitasatosporales</taxon>
        <taxon>Streptomycetaceae</taxon>
        <taxon>Kitasatospora</taxon>
    </lineage>
</organism>
<keyword evidence="2" id="KW-0732">Signal</keyword>
<name>A0A561F1A9_9ACTN</name>
<comment type="caution">
    <text evidence="4">The sequence shown here is derived from an EMBL/GenBank/DDBJ whole genome shotgun (WGS) entry which is preliminary data.</text>
</comment>
<evidence type="ECO:0000256" key="2">
    <source>
        <dbReference type="SAM" id="SignalP"/>
    </source>
</evidence>
<feature type="domain" description="DUF4232" evidence="3">
    <location>
        <begin position="85"/>
        <end position="217"/>
    </location>
</feature>
<proteinExistence type="predicted"/>
<dbReference type="EMBL" id="VIVR01000001">
    <property type="protein sequence ID" value="TWE21650.1"/>
    <property type="molecule type" value="Genomic_DNA"/>
</dbReference>
<reference evidence="4 5" key="1">
    <citation type="submission" date="2019-06" db="EMBL/GenBank/DDBJ databases">
        <title>Sequencing the genomes of 1000 actinobacteria strains.</title>
        <authorList>
            <person name="Klenk H.-P."/>
        </authorList>
    </citation>
    <scope>NUCLEOTIDE SEQUENCE [LARGE SCALE GENOMIC DNA]</scope>
    <source>
        <strain evidence="4 5">DSM 41649</strain>
    </source>
</reference>